<accession>A0A386AZV7</accession>
<evidence type="ECO:0000256" key="4">
    <source>
        <dbReference type="ARBA" id="ARBA00022640"/>
    </source>
</evidence>
<dbReference type="InterPro" id="IPR045867">
    <property type="entry name" value="DNA-dir_RpoC_beta_prime"/>
</dbReference>
<keyword evidence="5 9" id="KW-0808">Transferase</keyword>
<keyword evidence="4 12" id="KW-0934">Plastid</keyword>
<dbReference type="EMBL" id="MH591105">
    <property type="protein sequence ID" value="AYC64980.1"/>
    <property type="molecule type" value="Genomic_DNA"/>
</dbReference>
<keyword evidence="10" id="KW-0472">Membrane</keyword>
<dbReference type="Pfam" id="PF04997">
    <property type="entry name" value="RNA_pol_Rpb1_1"/>
    <property type="match status" value="1"/>
</dbReference>
<protein>
    <recommendedName>
        <fullName evidence="9">DNA-directed RNA polymerase subunit</fullName>
        <ecNumber evidence="9">2.7.7.6</ecNumber>
    </recommendedName>
</protein>
<dbReference type="RefSeq" id="YP_009519111.1">
    <property type="nucleotide sequence ID" value="NC_039522.1"/>
</dbReference>
<dbReference type="SUPFAM" id="SSF64484">
    <property type="entry name" value="beta and beta-prime subunits of DNA dependent RNA-polymerase"/>
    <property type="match status" value="1"/>
</dbReference>
<proteinExistence type="inferred from homology"/>
<keyword evidence="6 9" id="KW-0548">Nucleotidyltransferase</keyword>
<evidence type="ECO:0000256" key="8">
    <source>
        <dbReference type="ARBA" id="ARBA00048552"/>
    </source>
</evidence>
<dbReference type="Gene3D" id="2.40.40.20">
    <property type="match status" value="1"/>
</dbReference>
<sequence length="685" mass="80713">MPKAGIRINLASNKSIKEWALKKLPNGKKIYGQILFPKTINYNTLIPDRDGLFCERIFGPVHDRICSCGLPPLGKSNFCPDCEVVYNSSRSRRYRLGYINLITAVAHLWFYKNYYFSLFLNLPIDKLGDLFYCNENIARIIFIKNTKYYNTEISPNLIRKSINKNKKKNKKFWYWESQEVHHIFVPFVQLIDFELKSYLFEKVLWKNGGIKDSSLYFGFSIIPRSFSWRFVNNFYCFLHFLIYNPKKKDRLNKFYPGPPGLIKLFNKKYGLFCLTNTQIIRSWLLELTYNNCSEAKLLEQQIRIELFGIKKKKKIFIYKTFLFRRLRYLKSFRHFKFNLDSMILLNLPVLPPDLRPILKLDKDQIITSDLNKLYLTILVRTERLSLLVHEFNLNCLTSEIFQHTQCLLQESVDSLIDNEDEEVRSLSSVFKGKTGRFRQNLLGKRVDYSARSVIVVGPYLKIYECGIPKNIAYEIFKPFLIRTLISRKITTTIFNAKNILKEKPDYIWTILQEITYSHPVLLNRAPTLHRLSIQTFQPRLVEGKAILLHPLVCTAFNADFDGDQMGVHLPLSFEARAEAWKLIWSQNNLFSLATSAPICSPSQDMILGSSALTIFKKEFCWITYNPFLNIFETEKKKQKLIEIRVNFKGYFHKFRSQFFQQYHSSGAEILRKIRTTPGRIKFYYL</sequence>
<dbReference type="Gene3D" id="1.10.274.100">
    <property type="entry name" value="RNA polymerase Rpb1, domain 3"/>
    <property type="match status" value="1"/>
</dbReference>
<dbReference type="InterPro" id="IPR042102">
    <property type="entry name" value="RNA_pol_Rpb1_3_sf"/>
</dbReference>
<reference evidence="12" key="1">
    <citation type="submission" date="2018-07" db="EMBL/GenBank/DDBJ databases">
        <authorList>
            <person name="Quirk P.G."/>
            <person name="Krulwich T.A."/>
        </authorList>
    </citation>
    <scope>NUCLEOTIDE SEQUENCE</scope>
</reference>
<dbReference type="Gene3D" id="4.10.860.120">
    <property type="entry name" value="RNA polymerase II, clamp domain"/>
    <property type="match status" value="1"/>
</dbReference>
<name>A0A386AZV7_9CHLO</name>
<feature type="domain" description="RNA polymerase N-terminal" evidence="11">
    <location>
        <begin position="340"/>
        <end position="613"/>
    </location>
</feature>
<dbReference type="GeneID" id="38278871"/>
<dbReference type="EC" id="2.7.7.6" evidence="9"/>
<dbReference type="Pfam" id="PF00623">
    <property type="entry name" value="RNA_pol_Rpb1_2"/>
    <property type="match status" value="1"/>
</dbReference>
<gene>
    <name evidence="12" type="primary">rpoC1</name>
</gene>
<geneLocation type="chloroplast" evidence="12"/>
<dbReference type="AlphaFoldDB" id="A0A386AZV7"/>
<evidence type="ECO:0000256" key="2">
    <source>
        <dbReference type="ARBA" id="ARBA00007207"/>
    </source>
</evidence>
<dbReference type="Gene3D" id="1.10.40.90">
    <property type="match status" value="1"/>
</dbReference>
<evidence type="ECO:0000256" key="9">
    <source>
        <dbReference type="RuleBase" id="RU004279"/>
    </source>
</evidence>
<dbReference type="PANTHER" id="PTHR19376">
    <property type="entry name" value="DNA-DIRECTED RNA POLYMERASE"/>
    <property type="match status" value="1"/>
</dbReference>
<dbReference type="InterPro" id="IPR007080">
    <property type="entry name" value="RNA_pol_Rpb1_1"/>
</dbReference>
<reference evidence="12" key="2">
    <citation type="journal article" date="2019" name="Mol. Phylogenet. Evol.">
        <title>Reassessment of the classification of bryopsidales (chlorophyta) based on chloroplast phylogenomic analyses.</title>
        <authorList>
            <person name="Cremen M.C."/>
            <person name="Leliaert F."/>
            <person name="West J."/>
            <person name="Lam D.W."/>
            <person name="Shimada S."/>
            <person name="Lopez-Bautista J.M."/>
            <person name="Verbruggen H."/>
        </authorList>
    </citation>
    <scope>NUCLEOTIDE SEQUENCE</scope>
</reference>
<keyword evidence="3 9" id="KW-0240">DNA-directed RNA polymerase</keyword>
<dbReference type="GO" id="GO:0003899">
    <property type="term" value="F:DNA-directed RNA polymerase activity"/>
    <property type="evidence" value="ECO:0007669"/>
    <property type="project" value="UniProtKB-EC"/>
</dbReference>
<dbReference type="PANTHER" id="PTHR19376:SF54">
    <property type="entry name" value="DNA-DIRECTED RNA POLYMERASE SUBUNIT BETA"/>
    <property type="match status" value="1"/>
</dbReference>
<keyword evidence="7 9" id="KW-0804">Transcription</keyword>
<dbReference type="GO" id="GO:0006351">
    <property type="term" value="P:DNA-templated transcription"/>
    <property type="evidence" value="ECO:0007669"/>
    <property type="project" value="InterPro"/>
</dbReference>
<dbReference type="InterPro" id="IPR000722">
    <property type="entry name" value="RNA_pol_asu"/>
</dbReference>
<evidence type="ECO:0000259" key="11">
    <source>
        <dbReference type="SMART" id="SM00663"/>
    </source>
</evidence>
<evidence type="ECO:0000256" key="5">
    <source>
        <dbReference type="ARBA" id="ARBA00022679"/>
    </source>
</evidence>
<feature type="transmembrane region" description="Helical" evidence="10">
    <location>
        <begin position="96"/>
        <end position="116"/>
    </location>
</feature>
<evidence type="ECO:0000256" key="10">
    <source>
        <dbReference type="SAM" id="Phobius"/>
    </source>
</evidence>
<keyword evidence="10" id="KW-1133">Transmembrane helix</keyword>
<evidence type="ECO:0000256" key="7">
    <source>
        <dbReference type="ARBA" id="ARBA00023163"/>
    </source>
</evidence>
<evidence type="ECO:0000256" key="1">
    <source>
        <dbReference type="ARBA" id="ARBA00004026"/>
    </source>
</evidence>
<evidence type="ECO:0000256" key="6">
    <source>
        <dbReference type="ARBA" id="ARBA00022695"/>
    </source>
</evidence>
<comment type="catalytic activity">
    <reaction evidence="8 9">
        <text>RNA(n) + a ribonucleoside 5'-triphosphate = RNA(n+1) + diphosphate</text>
        <dbReference type="Rhea" id="RHEA:21248"/>
        <dbReference type="Rhea" id="RHEA-COMP:14527"/>
        <dbReference type="Rhea" id="RHEA-COMP:17342"/>
        <dbReference type="ChEBI" id="CHEBI:33019"/>
        <dbReference type="ChEBI" id="CHEBI:61557"/>
        <dbReference type="ChEBI" id="CHEBI:140395"/>
        <dbReference type="EC" id="2.7.7.6"/>
    </reaction>
</comment>
<dbReference type="InterPro" id="IPR006592">
    <property type="entry name" value="RNA_pol_N"/>
</dbReference>
<comment type="function">
    <text evidence="1 9">DNA-dependent RNA polymerase catalyzes the transcription of DNA into RNA using the four ribonucleoside triphosphates as substrates.</text>
</comment>
<evidence type="ECO:0000313" key="12">
    <source>
        <dbReference type="EMBL" id="AYC64980.1"/>
    </source>
</evidence>
<dbReference type="InterPro" id="IPR044893">
    <property type="entry name" value="RNA_pol_Rpb1_clamp_domain"/>
</dbReference>
<organism evidence="12">
    <name type="scientific">Callipsygma wilsonis</name>
    <dbReference type="NCBI Taxonomy" id="2320807"/>
    <lineage>
        <taxon>Eukaryota</taxon>
        <taxon>Viridiplantae</taxon>
        <taxon>Chlorophyta</taxon>
        <taxon>core chlorophytes</taxon>
        <taxon>Ulvophyceae</taxon>
        <taxon>TCBD clade</taxon>
        <taxon>Bryopsidales</taxon>
        <taxon>Halimedineae</taxon>
        <taxon>Halimedaceae</taxon>
        <taxon>Rhipiliopsideae</taxon>
        <taxon>Callipsygma</taxon>
    </lineage>
</organism>
<dbReference type="SMART" id="SM00663">
    <property type="entry name" value="RPOLA_N"/>
    <property type="match status" value="1"/>
</dbReference>
<comment type="similarity">
    <text evidence="2">Belongs to the RNA polymerase beta' chain family. RpoC1 subfamily.</text>
</comment>
<keyword evidence="10" id="KW-0812">Transmembrane</keyword>
<dbReference type="GO" id="GO:0000428">
    <property type="term" value="C:DNA-directed RNA polymerase complex"/>
    <property type="evidence" value="ECO:0007669"/>
    <property type="project" value="UniProtKB-KW"/>
</dbReference>
<evidence type="ECO:0000256" key="3">
    <source>
        <dbReference type="ARBA" id="ARBA00022478"/>
    </source>
</evidence>
<keyword evidence="12" id="KW-0150">Chloroplast</keyword>
<dbReference type="GO" id="GO:0003677">
    <property type="term" value="F:DNA binding"/>
    <property type="evidence" value="ECO:0007669"/>
    <property type="project" value="InterPro"/>
</dbReference>